<sequence>MVKNGGESILVAVRVRPFNDREKKRNCKCIIEMPNEQTTVIRDPKTNEEKRFTYDHSYWSHDGFEEKKNGYFAPTDSHYADQKRVFEDLGRGVLTNAWAGYNCSLFAYGQTGSGKSYSIVGFKNNKGIVPIVCEELFKQIAKSKKKSTQYEVFVSMMEIYCEKVRDLLSTTPPPKGGLKVREHPNKGFYVENLTTVPVNSFKEIEAKIDEGTKNRTIAATNMNATSSRAHTIVKITFHQKSSKNGGGASMKKSEINLVDLAGSERHSSAGTEGDRLKEGIVINQSLTTLGRVIKALHDSQKSKGSKKIQVPYRDSVLTCLLKNALGGNSKTIMIAAISPADINYEETLSTLRFADRAKQIKTNAVVNENQTERALRELREENLRLQSQIQGRSGDASQEEIEKLRRQLAENQKEMEEMEKSWQQKIAEEAAKHASGASEKAEIEAKKKKMAHLWNLNEDPALTNVIVHFIPDGETVVGNKPSTSGNFIQMSGLSILPQHVLIRNENNNNVYITPCSSEVEIIVNGKRIHNETQIQQNDRIFFGGNHLYVFNNPSKKGLRTDITYEKAQAEIAQNHAIQLGNRNGTKRDLILEEELMSILPLVQRANAMATELGRNVKFEIVLVSPEMRGLAEGLTEIWIKVHNVTEDTYFLWEKSRFMNRYYGMQEMYEAKVDGAENWNMPKERDPFYEPPDSPVFIASCIVFLQSLAYLIDSEEQFPIVDLSGQEIGLLTVGLSPCSTNGKELRGEYVESPRQLVGKNIAFKVKILSAVGLPRRIIKSNCKYQFFGEKVPTTTATVSGNSPAYGHEKTFQFKPVTKELADYLANANLYITFWGTQRPRSLSRKSSASTISNHYVEAPNKTKRIEKLVANAKSADNRTISVKAIDTVLRGPEDIENKKPRKSSSKKASAKSRSASRNPKKTSAKSS</sequence>
<feature type="compositionally biased region" description="Basic residues" evidence="13">
    <location>
        <begin position="898"/>
        <end position="909"/>
    </location>
</feature>
<feature type="region of interest" description="Disordered" evidence="13">
    <location>
        <begin position="887"/>
        <end position="926"/>
    </location>
</feature>
<keyword evidence="7" id="KW-0472">Membrane</keyword>
<dbReference type="Gene3D" id="2.60.200.20">
    <property type="match status" value="1"/>
</dbReference>
<dbReference type="FunFam" id="2.60.200.20:FF:000034">
    <property type="entry name" value="kinesin-like protein KIF28P"/>
    <property type="match status" value="1"/>
</dbReference>
<evidence type="ECO:0000256" key="11">
    <source>
        <dbReference type="RuleBase" id="RU000394"/>
    </source>
</evidence>
<dbReference type="InterPro" id="IPR027417">
    <property type="entry name" value="P-loop_NTPase"/>
</dbReference>
<keyword evidence="3 10" id="KW-0547">Nucleotide-binding</keyword>
<keyword evidence="16" id="KW-1185">Reference proteome</keyword>
<evidence type="ECO:0000256" key="12">
    <source>
        <dbReference type="SAM" id="Coils"/>
    </source>
</evidence>
<proteinExistence type="inferred from homology"/>
<dbReference type="GO" id="GO:0003777">
    <property type="term" value="F:microtubule motor activity"/>
    <property type="evidence" value="ECO:0007669"/>
    <property type="project" value="InterPro"/>
</dbReference>
<dbReference type="InterPro" id="IPR036961">
    <property type="entry name" value="Kinesin_motor_dom_sf"/>
</dbReference>
<dbReference type="Gene3D" id="3.40.850.10">
    <property type="entry name" value="Kinesin motor domain"/>
    <property type="match status" value="1"/>
</dbReference>
<comment type="caution">
    <text evidence="15">The sequence shown here is derived from an EMBL/GenBank/DDBJ whole genome shotgun (WGS) entry which is preliminary data.</text>
</comment>
<evidence type="ECO:0000256" key="3">
    <source>
        <dbReference type="ARBA" id="ARBA00022741"/>
    </source>
</evidence>
<dbReference type="GO" id="GO:0007018">
    <property type="term" value="P:microtubule-based movement"/>
    <property type="evidence" value="ECO:0007669"/>
    <property type="project" value="InterPro"/>
</dbReference>
<dbReference type="InterPro" id="IPR000253">
    <property type="entry name" value="FHA_dom"/>
</dbReference>
<dbReference type="EMBL" id="CADEPM010000003">
    <property type="protein sequence ID" value="CAB3402986.1"/>
    <property type="molecule type" value="Genomic_DNA"/>
</dbReference>
<dbReference type="GO" id="GO:0008017">
    <property type="term" value="F:microtubule binding"/>
    <property type="evidence" value="ECO:0007669"/>
    <property type="project" value="InterPro"/>
</dbReference>
<dbReference type="SUPFAM" id="SSF52540">
    <property type="entry name" value="P-loop containing nucleoside triphosphate hydrolases"/>
    <property type="match status" value="1"/>
</dbReference>
<comment type="function">
    <text evidence="9">Microtubule-dependent motor protein required for mitochondrion morphology and transport of mitochondria in neuronal cells.</text>
</comment>
<dbReference type="OrthoDB" id="3176171at2759"/>
<keyword evidence="2" id="KW-0813">Transport</keyword>
<evidence type="ECO:0000313" key="15">
    <source>
        <dbReference type="EMBL" id="CAB3402986.1"/>
    </source>
</evidence>
<dbReference type="InterPro" id="IPR022140">
    <property type="entry name" value="Kinesin-like_KIF1-typ"/>
</dbReference>
<dbReference type="InterPro" id="IPR035892">
    <property type="entry name" value="C2_domain_sf"/>
</dbReference>
<evidence type="ECO:0000256" key="13">
    <source>
        <dbReference type="SAM" id="MobiDB-lite"/>
    </source>
</evidence>
<evidence type="ECO:0000256" key="10">
    <source>
        <dbReference type="PROSITE-ProRule" id="PRU00283"/>
    </source>
</evidence>
<dbReference type="SMART" id="SM00129">
    <property type="entry name" value="KISc"/>
    <property type="match status" value="1"/>
</dbReference>
<evidence type="ECO:0000256" key="9">
    <source>
        <dbReference type="ARBA" id="ARBA00054688"/>
    </source>
</evidence>
<dbReference type="GO" id="GO:0005524">
    <property type="term" value="F:ATP binding"/>
    <property type="evidence" value="ECO:0007669"/>
    <property type="project" value="UniProtKB-UniRule"/>
</dbReference>
<dbReference type="Proteomes" id="UP000494206">
    <property type="component" value="Unassembled WGS sequence"/>
</dbReference>
<evidence type="ECO:0000256" key="1">
    <source>
        <dbReference type="ARBA" id="ARBA00004318"/>
    </source>
</evidence>
<protein>
    <recommendedName>
        <fullName evidence="11">Kinesin-like protein</fullName>
    </recommendedName>
</protein>
<gene>
    <name evidence="15" type="ORF">CBOVIS_LOCUS5516</name>
</gene>
<dbReference type="PROSITE" id="PS50067">
    <property type="entry name" value="KINESIN_MOTOR_2"/>
    <property type="match status" value="1"/>
</dbReference>
<dbReference type="InterPro" id="IPR001752">
    <property type="entry name" value="Kinesin_motor_dom"/>
</dbReference>
<accession>A0A8S1EU03</accession>
<dbReference type="Pfam" id="PF00225">
    <property type="entry name" value="Kinesin"/>
    <property type="match status" value="1"/>
</dbReference>
<dbReference type="AlphaFoldDB" id="A0A8S1EU03"/>
<dbReference type="InterPro" id="IPR008984">
    <property type="entry name" value="SMAD_FHA_dom_sf"/>
</dbReference>
<dbReference type="GO" id="GO:0005874">
    <property type="term" value="C:microtubule"/>
    <property type="evidence" value="ECO:0007669"/>
    <property type="project" value="UniProtKB-KW"/>
</dbReference>
<feature type="coiled-coil region" evidence="12">
    <location>
        <begin position="361"/>
        <end position="425"/>
    </location>
</feature>
<feature type="compositionally biased region" description="Basic residues" evidence="13">
    <location>
        <begin position="917"/>
        <end position="926"/>
    </location>
</feature>
<dbReference type="InterPro" id="IPR019821">
    <property type="entry name" value="Kinesin_motor_CS"/>
</dbReference>
<dbReference type="FunFam" id="3.40.850.10:FF:000063">
    <property type="entry name" value="Kinesin-like protein"/>
    <property type="match status" value="1"/>
</dbReference>
<evidence type="ECO:0000256" key="7">
    <source>
        <dbReference type="ARBA" id="ARBA00023136"/>
    </source>
</evidence>
<dbReference type="GO" id="GO:0031966">
    <property type="term" value="C:mitochondrial membrane"/>
    <property type="evidence" value="ECO:0007669"/>
    <property type="project" value="UniProtKB-SubCell"/>
</dbReference>
<evidence type="ECO:0000313" key="16">
    <source>
        <dbReference type="Proteomes" id="UP000494206"/>
    </source>
</evidence>
<dbReference type="PANTHER" id="PTHR47117">
    <property type="entry name" value="STAR-RELATED LIPID TRANSFER PROTEIN 9"/>
    <property type="match status" value="1"/>
</dbReference>
<keyword evidence="6" id="KW-0496">Mitochondrion</keyword>
<comment type="subcellular location">
    <subcellularLocation>
        <location evidence="1">Mitochondrion membrane</location>
        <topology evidence="1">Peripheral membrane protein</topology>
    </subcellularLocation>
</comment>
<dbReference type="PRINTS" id="PR00380">
    <property type="entry name" value="KINESINHEAVY"/>
</dbReference>
<evidence type="ECO:0000256" key="4">
    <source>
        <dbReference type="ARBA" id="ARBA00022840"/>
    </source>
</evidence>
<dbReference type="SMART" id="SM00240">
    <property type="entry name" value="FHA"/>
    <property type="match status" value="1"/>
</dbReference>
<dbReference type="SUPFAM" id="SSF49562">
    <property type="entry name" value="C2 domain (Calcium/lipid-binding domain, CaLB)"/>
    <property type="match status" value="1"/>
</dbReference>
<feature type="binding site" evidence="10">
    <location>
        <begin position="109"/>
        <end position="116"/>
    </location>
    <ligand>
        <name>ATP</name>
        <dbReference type="ChEBI" id="CHEBI:30616"/>
    </ligand>
</feature>
<keyword evidence="11" id="KW-0493">Microtubule</keyword>
<evidence type="ECO:0000256" key="2">
    <source>
        <dbReference type="ARBA" id="ARBA00022448"/>
    </source>
</evidence>
<comment type="similarity">
    <text evidence="10 11">Belongs to the TRAFAC class myosin-kinesin ATPase superfamily. Kinesin family.</text>
</comment>
<evidence type="ECO:0000256" key="6">
    <source>
        <dbReference type="ARBA" id="ARBA00023128"/>
    </source>
</evidence>
<keyword evidence="8 10" id="KW-0505">Motor protein</keyword>
<dbReference type="CDD" id="cd22709">
    <property type="entry name" value="FHA_KIF28P"/>
    <property type="match status" value="1"/>
</dbReference>
<evidence type="ECO:0000256" key="5">
    <source>
        <dbReference type="ARBA" id="ARBA00023054"/>
    </source>
</evidence>
<dbReference type="SUPFAM" id="SSF49879">
    <property type="entry name" value="SMAD/FHA domain"/>
    <property type="match status" value="1"/>
</dbReference>
<feature type="domain" description="Kinesin motor" evidence="14">
    <location>
        <begin position="8"/>
        <end position="360"/>
    </location>
</feature>
<evidence type="ECO:0000256" key="8">
    <source>
        <dbReference type="ARBA" id="ARBA00023175"/>
    </source>
</evidence>
<keyword evidence="5 12" id="KW-0175">Coiled coil</keyword>
<reference evidence="15 16" key="1">
    <citation type="submission" date="2020-04" db="EMBL/GenBank/DDBJ databases">
        <authorList>
            <person name="Laetsch R D."/>
            <person name="Stevens L."/>
            <person name="Kumar S."/>
            <person name="Blaxter L. M."/>
        </authorList>
    </citation>
    <scope>NUCLEOTIDE SEQUENCE [LARGE SCALE GENOMIC DNA]</scope>
</reference>
<evidence type="ECO:0000259" key="14">
    <source>
        <dbReference type="PROSITE" id="PS50067"/>
    </source>
</evidence>
<dbReference type="PROSITE" id="PS00411">
    <property type="entry name" value="KINESIN_MOTOR_1"/>
    <property type="match status" value="1"/>
</dbReference>
<keyword evidence="4 10" id="KW-0067">ATP-binding</keyword>
<dbReference type="Pfam" id="PF00498">
    <property type="entry name" value="FHA"/>
    <property type="match status" value="1"/>
</dbReference>
<dbReference type="Pfam" id="PF12423">
    <property type="entry name" value="KIF1B"/>
    <property type="match status" value="1"/>
</dbReference>
<organism evidence="15 16">
    <name type="scientific">Caenorhabditis bovis</name>
    <dbReference type="NCBI Taxonomy" id="2654633"/>
    <lineage>
        <taxon>Eukaryota</taxon>
        <taxon>Metazoa</taxon>
        <taxon>Ecdysozoa</taxon>
        <taxon>Nematoda</taxon>
        <taxon>Chromadorea</taxon>
        <taxon>Rhabditida</taxon>
        <taxon>Rhabditina</taxon>
        <taxon>Rhabditomorpha</taxon>
        <taxon>Rhabditoidea</taxon>
        <taxon>Rhabditidae</taxon>
        <taxon>Peloderinae</taxon>
        <taxon>Caenorhabditis</taxon>
    </lineage>
</organism>
<name>A0A8S1EU03_9PELO</name>
<dbReference type="CDD" id="cd01365">
    <property type="entry name" value="KISc_KIF1A_KIF1B"/>
    <property type="match status" value="1"/>
</dbReference>